<evidence type="ECO:0000259" key="1">
    <source>
        <dbReference type="Pfam" id="PF13577"/>
    </source>
</evidence>
<dbReference type="Gene3D" id="3.10.450.50">
    <property type="match status" value="1"/>
</dbReference>
<organism evidence="2 3">
    <name type="scientific">Saccharothrix mutabilis subsp. mutabilis</name>
    <dbReference type="NCBI Taxonomy" id="66855"/>
    <lineage>
        <taxon>Bacteria</taxon>
        <taxon>Bacillati</taxon>
        <taxon>Actinomycetota</taxon>
        <taxon>Actinomycetes</taxon>
        <taxon>Pseudonocardiales</taxon>
        <taxon>Pseudonocardiaceae</taxon>
        <taxon>Saccharothrix</taxon>
    </lineage>
</organism>
<reference evidence="2 3" key="1">
    <citation type="journal article" date="2019" name="Int. J. Syst. Evol. Microbiol.">
        <title>The Global Catalogue of Microorganisms (GCM) 10K type strain sequencing project: providing services to taxonomists for standard genome sequencing and annotation.</title>
        <authorList>
            <consortium name="The Broad Institute Genomics Platform"/>
            <consortium name="The Broad Institute Genome Sequencing Center for Infectious Disease"/>
            <person name="Wu L."/>
            <person name="Ma J."/>
        </authorList>
    </citation>
    <scope>NUCLEOTIDE SEQUENCE [LARGE SCALE GENOMIC DNA]</scope>
    <source>
        <strain evidence="2 3">JCM 3380</strain>
    </source>
</reference>
<dbReference type="Proteomes" id="UP001500416">
    <property type="component" value="Unassembled WGS sequence"/>
</dbReference>
<dbReference type="CDD" id="cd00531">
    <property type="entry name" value="NTF2_like"/>
    <property type="match status" value="1"/>
</dbReference>
<sequence length="173" mass="18350">MDFSRNDLPAILARTTGFAEGETVDDRAEIVEVCTRMAVHADRREWDELAEVFAPAVTLDYTSLNGGEPGVLTPAEIVAAWSGFLGAFDATQHLVTNHLVTAAGDSAVCTASFQATHVLANRFGSPLWTLGGDYEFHLVRVEGSWKIAGVVMTVVWADGNKDLLALAAAGGAS</sequence>
<accession>A0ABN0UP41</accession>
<dbReference type="Pfam" id="PF13577">
    <property type="entry name" value="SnoaL_4"/>
    <property type="match status" value="1"/>
</dbReference>
<gene>
    <name evidence="2" type="ORF">GCM10010492_67460</name>
</gene>
<name>A0ABN0UP41_9PSEU</name>
<dbReference type="EMBL" id="BAAABU010000025">
    <property type="protein sequence ID" value="GAA0257054.1"/>
    <property type="molecule type" value="Genomic_DNA"/>
</dbReference>
<dbReference type="InterPro" id="IPR032710">
    <property type="entry name" value="NTF2-like_dom_sf"/>
</dbReference>
<dbReference type="SUPFAM" id="SSF54427">
    <property type="entry name" value="NTF2-like"/>
    <property type="match status" value="1"/>
</dbReference>
<evidence type="ECO:0000313" key="2">
    <source>
        <dbReference type="EMBL" id="GAA0257054.1"/>
    </source>
</evidence>
<evidence type="ECO:0000313" key="3">
    <source>
        <dbReference type="Proteomes" id="UP001500416"/>
    </source>
</evidence>
<comment type="caution">
    <text evidence="2">The sequence shown here is derived from an EMBL/GenBank/DDBJ whole genome shotgun (WGS) entry which is preliminary data.</text>
</comment>
<protein>
    <submittedName>
        <fullName evidence="2">Nuclear transport factor 2 family protein</fullName>
    </submittedName>
</protein>
<keyword evidence="3" id="KW-1185">Reference proteome</keyword>
<proteinExistence type="predicted"/>
<dbReference type="InterPro" id="IPR037401">
    <property type="entry name" value="SnoaL-like"/>
</dbReference>
<feature type="domain" description="SnoaL-like" evidence="1">
    <location>
        <begin position="23"/>
        <end position="148"/>
    </location>
</feature>